<accession>A0ABT7EA54</accession>
<keyword evidence="1 3" id="KW-0808">Transferase</keyword>
<dbReference type="PANTHER" id="PTHR46401:SF2">
    <property type="entry name" value="GLYCOSYLTRANSFERASE WBBK-RELATED"/>
    <property type="match status" value="1"/>
</dbReference>
<organism evidence="3 4">
    <name type="scientific">Romboutsia sedimentorum</name>
    <dbReference type="NCBI Taxonomy" id="1368474"/>
    <lineage>
        <taxon>Bacteria</taxon>
        <taxon>Bacillati</taxon>
        <taxon>Bacillota</taxon>
        <taxon>Clostridia</taxon>
        <taxon>Peptostreptococcales</taxon>
        <taxon>Peptostreptococcaceae</taxon>
        <taxon>Romboutsia</taxon>
    </lineage>
</organism>
<proteinExistence type="predicted"/>
<dbReference type="SUPFAM" id="SSF53756">
    <property type="entry name" value="UDP-Glycosyltransferase/glycogen phosphorylase"/>
    <property type="match status" value="2"/>
</dbReference>
<name>A0ABT7EA54_9FIRM</name>
<evidence type="ECO:0000313" key="4">
    <source>
        <dbReference type="Proteomes" id="UP001301012"/>
    </source>
</evidence>
<dbReference type="Pfam" id="PF00534">
    <property type="entry name" value="Glycos_transf_1"/>
    <property type="match status" value="2"/>
</dbReference>
<dbReference type="InterPro" id="IPR001296">
    <property type="entry name" value="Glyco_trans_1"/>
</dbReference>
<keyword evidence="4" id="KW-1185">Reference proteome</keyword>
<dbReference type="PANTHER" id="PTHR46401">
    <property type="entry name" value="GLYCOSYLTRANSFERASE WBBK-RELATED"/>
    <property type="match status" value="1"/>
</dbReference>
<keyword evidence="3" id="KW-0328">Glycosyltransferase</keyword>
<evidence type="ECO:0000313" key="3">
    <source>
        <dbReference type="EMBL" id="MDK2563806.1"/>
    </source>
</evidence>
<dbReference type="GO" id="GO:0016757">
    <property type="term" value="F:glycosyltransferase activity"/>
    <property type="evidence" value="ECO:0007669"/>
    <property type="project" value="UniProtKB-KW"/>
</dbReference>
<dbReference type="Proteomes" id="UP001301012">
    <property type="component" value="Unassembled WGS sequence"/>
</dbReference>
<gene>
    <name evidence="3" type="ORF">QOZ84_09615</name>
</gene>
<dbReference type="EC" id="2.4.-.-" evidence="3"/>
<dbReference type="Gene3D" id="3.40.50.2000">
    <property type="entry name" value="Glycogen Phosphorylase B"/>
    <property type="match status" value="3"/>
</dbReference>
<evidence type="ECO:0000256" key="1">
    <source>
        <dbReference type="ARBA" id="ARBA00022679"/>
    </source>
</evidence>
<dbReference type="EMBL" id="JASKYM010000004">
    <property type="protein sequence ID" value="MDK2563806.1"/>
    <property type="molecule type" value="Genomic_DNA"/>
</dbReference>
<sequence length="708" mass="83511">MSKLKILIYGDIDINIIDGSSIWVTSIINTLSENENIDIDYLLKTPIKSDNVIKSINKEINLNIINPFENTKFRGVRMQVDEAADFVEKLDYKNNYDCIIARGNLLCEQLCKIENIRKKIMSYIITEYNSKNVENVKTEDKIRLKFIFDNSRYMFIQTEESKNLVKKILQISTDEKFIILPPMIPNLSENLPEFINKKNRLIYSGKFSENWYTYNILKSCENLINSDSSISLTVVGNKFNSDINNKKEEILSILQNNSNINWLKGVSRQDSNKAMESCDIGIAWRSILMDNNYSVELSTKVLEYARAGIPIILRKTSMYENLLGKDYPLFVEDGEIDFLDKIKLALYNEDIYLKAATMAYNSVKKYTFSEVYKSIHLKIWSFKKDKTNLVFAGHDFKFINKIIEYFKLSDKFEVKIDEWKSHNKHDEAYSKECLGWADIIFCEWGLGNAVWYSKNKKNYQKLIVRIHSQERRAKFYKEFNIEKIDKVICITPYMFEEVYRLINIPRYKIEMIFNYVDCDEFNKDKLKGSEYNLGMIGICPKSKRLDLSIDIFEKLWEKDNRYKLYIKGKHPKEYYWIYNNESEKLYYNNVFERIENSEWKDNVVFDEFGRNVDEWFTKIGYILSPSDFEGSHVSVAEGIASGCVPIIFNWNGSETIYEDKFICSCVDEAVNLIKTYRFMIGSEELKQYCKVKFDIYKIIDNIEMMMLI</sequence>
<reference evidence="3 4" key="1">
    <citation type="submission" date="2023-05" db="EMBL/GenBank/DDBJ databases">
        <title>Rombocin, a short stable natural nisin variant, displays selective antimicrobial activity against Listeria monocytogenes and employs dual mode of action to kill target bacterial strains.</title>
        <authorList>
            <person name="Wambui J."/>
            <person name="Stephan R."/>
            <person name="Kuipers O.P."/>
        </authorList>
    </citation>
    <scope>NUCLEOTIDE SEQUENCE [LARGE SCALE GENOMIC DNA]</scope>
    <source>
        <strain evidence="3 4">RC002</strain>
    </source>
</reference>
<protein>
    <submittedName>
        <fullName evidence="3">Glycosyltransferase</fullName>
        <ecNumber evidence="3">2.4.-.-</ecNumber>
    </submittedName>
</protein>
<evidence type="ECO:0000259" key="2">
    <source>
        <dbReference type="Pfam" id="PF00534"/>
    </source>
</evidence>
<feature type="domain" description="Glycosyl transferase family 1" evidence="2">
    <location>
        <begin position="196"/>
        <end position="353"/>
    </location>
</feature>
<dbReference type="RefSeq" id="WP_284132747.1">
    <property type="nucleotide sequence ID" value="NZ_JASKYM010000004.1"/>
</dbReference>
<feature type="domain" description="Glycosyl transferase family 1" evidence="2">
    <location>
        <begin position="521"/>
        <end position="661"/>
    </location>
</feature>
<comment type="caution">
    <text evidence="3">The sequence shown here is derived from an EMBL/GenBank/DDBJ whole genome shotgun (WGS) entry which is preliminary data.</text>
</comment>